<dbReference type="Pfam" id="PF01609">
    <property type="entry name" value="DDE_Tnp_1"/>
    <property type="match status" value="1"/>
</dbReference>
<name>A0ABT8X0B4_9FLAO</name>
<dbReference type="PANTHER" id="PTHR33258:SF1">
    <property type="entry name" value="TRANSPOSASE INSL FOR INSERTION SEQUENCE ELEMENT IS186A-RELATED"/>
    <property type="match status" value="1"/>
</dbReference>
<dbReference type="Proteomes" id="UP001176891">
    <property type="component" value="Unassembled WGS sequence"/>
</dbReference>
<dbReference type="EMBL" id="JAUOEM010000002">
    <property type="protein sequence ID" value="MDO5987069.1"/>
    <property type="molecule type" value="Genomic_DNA"/>
</dbReference>
<keyword evidence="1" id="KW-0472">Membrane</keyword>
<evidence type="ECO:0000313" key="4">
    <source>
        <dbReference type="Proteomes" id="UP001176891"/>
    </source>
</evidence>
<proteinExistence type="predicted"/>
<sequence length="149" mass="17687">MIKLVAHRRVHLYKSHSKKVEIEFRLVEGILKSNKEKILFLSNLPDDVFTPEQIAGIYKNRWEIESFFRFIKQELNFKHYFSRKWNGIQVMTYIILIASIMLLAYIKLNKLKGYKIPKIKFCNELQNQILKNIVVHCGGDPNKMIAFKT</sequence>
<dbReference type="RefSeq" id="WP_303281612.1">
    <property type="nucleotide sequence ID" value="NZ_BAABCZ010000005.1"/>
</dbReference>
<accession>A0ABT8X0B4</accession>
<feature type="domain" description="Transposase IS4-like" evidence="2">
    <location>
        <begin position="26"/>
        <end position="100"/>
    </location>
</feature>
<dbReference type="Gene3D" id="3.90.350.10">
    <property type="entry name" value="Transposase Inhibitor Protein From Tn5, Chain A, domain 1"/>
    <property type="match status" value="1"/>
</dbReference>
<dbReference type="PANTHER" id="PTHR33258">
    <property type="entry name" value="TRANSPOSASE INSL FOR INSERTION SEQUENCE ELEMENT IS186A-RELATED"/>
    <property type="match status" value="1"/>
</dbReference>
<keyword evidence="1" id="KW-1133">Transmembrane helix</keyword>
<reference evidence="3" key="1">
    <citation type="submission" date="2023-07" db="EMBL/GenBank/DDBJ databases">
        <title>Two novel species in the genus Flavivirga.</title>
        <authorList>
            <person name="Kwon K."/>
        </authorList>
    </citation>
    <scope>NUCLEOTIDE SEQUENCE</scope>
    <source>
        <strain evidence="3">KACC 14157</strain>
    </source>
</reference>
<gene>
    <name evidence="3" type="ORF">Q4Q39_06565</name>
</gene>
<protein>
    <submittedName>
        <fullName evidence="3">Transposase</fullName>
    </submittedName>
</protein>
<comment type="caution">
    <text evidence="3">The sequence shown here is derived from an EMBL/GenBank/DDBJ whole genome shotgun (WGS) entry which is preliminary data.</text>
</comment>
<keyword evidence="1" id="KW-0812">Transmembrane</keyword>
<dbReference type="SUPFAM" id="SSF53098">
    <property type="entry name" value="Ribonuclease H-like"/>
    <property type="match status" value="1"/>
</dbReference>
<keyword evidence="4" id="KW-1185">Reference proteome</keyword>
<dbReference type="InterPro" id="IPR002559">
    <property type="entry name" value="Transposase_11"/>
</dbReference>
<evidence type="ECO:0000256" key="1">
    <source>
        <dbReference type="SAM" id="Phobius"/>
    </source>
</evidence>
<organism evidence="3 4">
    <name type="scientific">Flavivirga amylovorans</name>
    <dbReference type="NCBI Taxonomy" id="870486"/>
    <lineage>
        <taxon>Bacteria</taxon>
        <taxon>Pseudomonadati</taxon>
        <taxon>Bacteroidota</taxon>
        <taxon>Flavobacteriia</taxon>
        <taxon>Flavobacteriales</taxon>
        <taxon>Flavobacteriaceae</taxon>
        <taxon>Flavivirga</taxon>
    </lineage>
</organism>
<evidence type="ECO:0000259" key="2">
    <source>
        <dbReference type="Pfam" id="PF01609"/>
    </source>
</evidence>
<evidence type="ECO:0000313" key="3">
    <source>
        <dbReference type="EMBL" id="MDO5987069.1"/>
    </source>
</evidence>
<dbReference type="InterPro" id="IPR012337">
    <property type="entry name" value="RNaseH-like_sf"/>
</dbReference>
<feature type="transmembrane region" description="Helical" evidence="1">
    <location>
        <begin position="90"/>
        <end position="108"/>
    </location>
</feature>